<proteinExistence type="predicted"/>
<evidence type="ECO:0000313" key="3">
    <source>
        <dbReference type="Proteomes" id="UP000203120"/>
    </source>
</evidence>
<feature type="compositionally biased region" description="Acidic residues" evidence="1">
    <location>
        <begin position="174"/>
        <end position="185"/>
    </location>
</feature>
<dbReference type="GeneID" id="26519534"/>
<evidence type="ECO:0000313" key="2">
    <source>
        <dbReference type="EMBL" id="AKO62245.1"/>
    </source>
</evidence>
<reference evidence="3" key="1">
    <citation type="submission" date="2015-05" db="EMBL/GenBank/DDBJ databases">
        <authorList>
            <person name="Apiz-Saab J."/>
            <person name="Alvelo-Aviles A.S."/>
            <person name="Icazatti-Burtell A.M."/>
            <person name="Ortiz-Camacho K.C."/>
            <person name="Ramos-Aponte K."/>
            <person name="Rivera-Dones A.E."/>
            <person name="Rivera-Garcia M.D."/>
            <person name="Fonseca-Cruz H.A."/>
            <person name="Jordan-Ferrer C."/>
            <person name="Lopez-Cuevas N.J."/>
            <person name="Olmeda-Santana G.R."/>
            <person name="Olmo-Colon A.C."/>
            <person name="Ortiz-Cruz F."/>
            <person name="Ortiz-Torres L.G."/>
            <person name="Ortiz-Velez B."/>
            <person name="Otero-Ruiz H."/>
            <person name="Pabon-Lopez J.C."/>
            <person name="Pabon-Velez J."/>
            <person name="Pereira-Rivera P."/>
            <person name="Polanco-Munet A."/>
            <person name="Prado-Aponte L."/>
            <person name="Principe-Cartagena A.J."/>
            <person name="Ramirez-Diaz J.M."/>
            <person name="Ramos-Flores L.I."/>
            <person name="Rivera-Arce L.A."/>
            <person name="Rivera-Bernier Y."/>
            <person name="Rivera-Cordero D.M."/>
            <person name="Rivera-Martinez M.D."/>
            <person name="Rivera-Rivera C.M."/>
            <person name="Rivera-Rodriguez A."/>
            <person name="Rivera-Rolon M.N."/>
            <person name="Rivera-Rosa A.M."/>
            <person name="Rivera-Rosario M."/>
            <person name="Rodriguez-Alicea G.J."/>
            <person name="Rodriguez-Diaz F.M."/>
            <person name="Rodriguez-Lopez C."/>
            <person name="Suarez S."/>
            <person name="Vazquez E."/>
            <person name="Rubin M.R."/>
            <person name="Anders K.R."/>
            <person name="Braun M.A."/>
            <person name="Delesalle V.A."/>
            <person name="Hughes L.E."/>
            <person name="Ware V.C."/>
            <person name="Bradley K.W."/>
            <person name="Barker L.P."/>
            <person name="Asai D.J."/>
            <person name="Bowman C.A."/>
            <person name="Russell D.A."/>
            <person name="Pope W.H."/>
            <person name="Jacobs-Sera D."/>
            <person name="Hendrix R.W."/>
            <person name="Hatfull G.F."/>
        </authorList>
    </citation>
    <scope>NUCLEOTIDE SEQUENCE [LARGE SCALE GENOMIC DNA]</scope>
</reference>
<dbReference type="KEGG" id="vg:26519534"/>
<organism evidence="2 3">
    <name type="scientific">Mycobacterium phage Apizium</name>
    <dbReference type="NCBI Taxonomy" id="1673886"/>
    <lineage>
        <taxon>Viruses</taxon>
        <taxon>Duplodnaviria</taxon>
        <taxon>Heunggongvirae</taxon>
        <taxon>Uroviricota</taxon>
        <taxon>Caudoviricetes</taxon>
        <taxon>Bclasvirinae</taxon>
        <taxon>Pegunavirus</taxon>
        <taxon>Pegunavirus apizium</taxon>
    </lineage>
</organism>
<dbReference type="EMBL" id="KR781349">
    <property type="protein sequence ID" value="AKO62245.1"/>
    <property type="molecule type" value="Genomic_DNA"/>
</dbReference>
<feature type="compositionally biased region" description="Acidic residues" evidence="1">
    <location>
        <begin position="218"/>
        <end position="236"/>
    </location>
</feature>
<name>A0A0H4IT83_9CAUD</name>
<protein>
    <submittedName>
        <fullName evidence="2">Uncharacterized protein</fullName>
    </submittedName>
</protein>
<accession>A0A0H4IT83</accession>
<sequence>MTDTPQTDTDEVDTEFAELVAASIEERRGRVLLMRLAGSTFKTIAQAVGVSIGTVRKDYDIALAAHLDDPPDMMIARQRAVITDIMRANYPSMLNGDKEAAQTILKALDREAKLFGLDAPTRVLAQVNNDDFAVEAARLIEHIQKIDPNELKELARAGQPQQPRPQDRPAAQDTADEPLDVELAEDGAQGPERDPAGSIDTDTSEPDVESAAAAEPAAEPDDDYDDWSNLDDDDIA</sequence>
<feature type="region of interest" description="Disordered" evidence="1">
    <location>
        <begin position="155"/>
        <end position="236"/>
    </location>
</feature>
<dbReference type="Proteomes" id="UP000203120">
    <property type="component" value="Segment"/>
</dbReference>
<evidence type="ECO:0000256" key="1">
    <source>
        <dbReference type="SAM" id="MobiDB-lite"/>
    </source>
</evidence>
<gene>
    <name evidence="2" type="ORF">PBI_APIZIUM_69</name>
</gene>
<keyword evidence="3" id="KW-1185">Reference proteome</keyword>
<dbReference type="RefSeq" id="YP_009191262.1">
    <property type="nucleotide sequence ID" value="NC_028691.1"/>
</dbReference>